<dbReference type="OrthoDB" id="2422840at2759"/>
<comment type="caution">
    <text evidence="2">The sequence shown here is derived from an EMBL/GenBank/DDBJ whole genome shotgun (WGS) entry which is preliminary data.</text>
</comment>
<dbReference type="AlphaFoldDB" id="A0A1Y2ANZ9"/>
<evidence type="ECO:0000313" key="3">
    <source>
        <dbReference type="Proteomes" id="UP000193986"/>
    </source>
</evidence>
<feature type="region of interest" description="Disordered" evidence="1">
    <location>
        <begin position="1045"/>
        <end position="1075"/>
    </location>
</feature>
<protein>
    <submittedName>
        <fullName evidence="2">Uncharacterized protein</fullName>
    </submittedName>
</protein>
<proteinExistence type="predicted"/>
<dbReference type="EMBL" id="MCFC01000069">
    <property type="protein sequence ID" value="ORY24293.1"/>
    <property type="molecule type" value="Genomic_DNA"/>
</dbReference>
<organism evidence="2 3">
    <name type="scientific">Naematelia encephala</name>
    <dbReference type="NCBI Taxonomy" id="71784"/>
    <lineage>
        <taxon>Eukaryota</taxon>
        <taxon>Fungi</taxon>
        <taxon>Dikarya</taxon>
        <taxon>Basidiomycota</taxon>
        <taxon>Agaricomycotina</taxon>
        <taxon>Tremellomycetes</taxon>
        <taxon>Tremellales</taxon>
        <taxon>Naemateliaceae</taxon>
        <taxon>Naematelia</taxon>
    </lineage>
</organism>
<accession>A0A1Y2ANZ9</accession>
<dbReference type="STRING" id="71784.A0A1Y2ANZ9"/>
<sequence length="1075" mass="120134">MQPADPQYEDILMEAVEHARPEIPFPYVQYTEHLSMEIFEAILRPLDPLKYPGPLAASLDGINSRVTEHEKEQGWLEAIAIDDDTQTVLKQAFKRQRKISQWNGLEKAVYKEEKLPALQSDARIHVVLTRKAIRETPNLNGSKKRHGPKTLSSLISEKSRHKCLELLPCQDVPEPDIDEDQVLRMRPELDFDTVAAVKVMRDKAVMALIAGTRRGRLPLEDDPVWDKWRVATEKASKAVPRPISPPIFTASSTVDPVWRPGLPREVNAAIKPIAGDYKRNTKMFAHAGGSAITPRGILARAGMYKTIKQGEQCAENPFSLDLLDEFDERPVDPLTPSTNITHVSSSKRPPLVVPENILTPTRKRKSWQRPELEVPLMPLSRVRPTLATPLRNSTIPPSFLASSPRYHSPSENVIMMCRKEVKPGKPSGEPTLFQAIQKRPISVPWEEIVDPDDPRYASKVDEEAHVYDSAPLDLANSQEGKQGLAGPFDSDNATGEQSMDLPNCVSDISKSVTSIYREAMPSIISGKLDWRPFMPQNEASLYDALLEDGIDNWLPELSVSQIDIPDRGDSPATSPAQGRVIALAEHALNTAMLPHNILSKSSRWDSGRREAILAGAGVYNELRQLASYTPANGRYAGVTKELDKNLEDADKFYFEKSSFTSATQGVQAIRSRTTPATREELGQRSVKRMKANMGNRLCATFEDKLKAPRPLEDLVFQKSEKSSAKRLASNSRDSPSNLDAIPEYLRLLERPELSSDRTHHKARPAAMPEATSQTINQENWKQNKIFQNPGWWLAATRKTAPIEPRLPVFAGLELLQHRSMRRALGLQGFELIERETSIQGADLVLSGHTAVLFRKVVDLSDTKQQQDIIAALETTSTFFRRIMLILEVIPYALHEKGNPAAPLPIILTPPLVKSISAFKRRVAIECAPGVHDVVALPSVIFALGPASEVACGLRTIAEEELDTLRTEGKTGKIEEMERRVWLKVNESEGEIKLNQFGLNSFASNYILGQCDMSRFLHLKDCEQDEMLGPVASRAVIDRFRRSFNSQRQDDRLKPGEGSSMDLPKRPNGLIESDCR</sequence>
<name>A0A1Y2ANZ9_9TREE</name>
<reference evidence="2 3" key="1">
    <citation type="submission" date="2016-07" db="EMBL/GenBank/DDBJ databases">
        <title>Pervasive Adenine N6-methylation of Active Genes in Fungi.</title>
        <authorList>
            <consortium name="DOE Joint Genome Institute"/>
            <person name="Mondo S.J."/>
            <person name="Dannebaum R.O."/>
            <person name="Kuo R.C."/>
            <person name="Labutti K."/>
            <person name="Haridas S."/>
            <person name="Kuo A."/>
            <person name="Salamov A."/>
            <person name="Ahrendt S.R."/>
            <person name="Lipzen A."/>
            <person name="Sullivan W."/>
            <person name="Andreopoulos W.B."/>
            <person name="Clum A."/>
            <person name="Lindquist E."/>
            <person name="Daum C."/>
            <person name="Ramamoorthy G.K."/>
            <person name="Gryganskyi A."/>
            <person name="Culley D."/>
            <person name="Magnuson J.K."/>
            <person name="James T.Y."/>
            <person name="O'Malley M.A."/>
            <person name="Stajich J.E."/>
            <person name="Spatafora J.W."/>
            <person name="Visel A."/>
            <person name="Grigoriev I.V."/>
        </authorList>
    </citation>
    <scope>NUCLEOTIDE SEQUENCE [LARGE SCALE GENOMIC DNA]</scope>
    <source>
        <strain evidence="2 3">68-887.2</strain>
    </source>
</reference>
<gene>
    <name evidence="2" type="ORF">BCR39DRAFT_561589</name>
</gene>
<evidence type="ECO:0000313" key="2">
    <source>
        <dbReference type="EMBL" id="ORY24293.1"/>
    </source>
</evidence>
<dbReference type="InParanoid" id="A0A1Y2ANZ9"/>
<feature type="region of interest" description="Disordered" evidence="1">
    <location>
        <begin position="754"/>
        <end position="774"/>
    </location>
</feature>
<feature type="region of interest" description="Disordered" evidence="1">
    <location>
        <begin position="477"/>
        <end position="502"/>
    </location>
</feature>
<evidence type="ECO:0000256" key="1">
    <source>
        <dbReference type="SAM" id="MobiDB-lite"/>
    </source>
</evidence>
<feature type="region of interest" description="Disordered" evidence="1">
    <location>
        <begin position="716"/>
        <end position="735"/>
    </location>
</feature>
<dbReference type="Proteomes" id="UP000193986">
    <property type="component" value="Unassembled WGS sequence"/>
</dbReference>
<keyword evidence="3" id="KW-1185">Reference proteome</keyword>